<dbReference type="Pfam" id="PF00564">
    <property type="entry name" value="PB1"/>
    <property type="match status" value="1"/>
</dbReference>
<accession>A0A5J5BUC0</accession>
<keyword evidence="3" id="KW-0804">Transcription</keyword>
<dbReference type="InterPro" id="IPR000270">
    <property type="entry name" value="PB1_dom"/>
</dbReference>
<sequence>MKIFHLETDAQSPEHLNTNGEEDILVSDAQSSEHLNTNVMAPPQVGSVSPRADGLTWQDGLTRQSQATSEFVLDGYGATLDDSLTFSERSPMSPGVTLFNNFVSQLPPQRMLTDPNSISDFDCLGLTDPSVIECHSLENLWQQLSQRTLTCLSSILGMKKISITIDDLSVSECGPLDNLKLKMLALCRTPKGRSLGVRHEIIIPSADGKLDLRLQYMQICEPAGSQSGPEAFPDGVMIQVDSLQHEEIVECDATNNGGNVGGEGPSLTAITLSKKNNRKMSEQKCTTDKSISLVDLQQCYGMPRKAAAKRLGVSIATFKRRCRENGILRWPYHNINKDKQSLSTSTRKVVNKSVLGAEGSHNPTSLGPKLLPGAVVPVSWPSSLNGSHQGDTQGSKPPELWGKNNESGWTDPPCSDPASKQATATLSLPMPHVGAKHDTRIVNIKAAYGEDTIRFQMSSTSGIDELKEEVTKRLMLEANTFSIKYLDDEGDWVLIACDADLQVSMNISSSSGNNIIRLLVHDKIDNSRNSSKSCRGLKKKSHTYNHMFSAS</sequence>
<dbReference type="PROSITE" id="PS51519">
    <property type="entry name" value="RWP_RK"/>
    <property type="match status" value="1"/>
</dbReference>
<dbReference type="SMART" id="SM00666">
    <property type="entry name" value="PB1"/>
    <property type="match status" value="1"/>
</dbReference>
<reference evidence="8 9" key="1">
    <citation type="submission" date="2019-09" db="EMBL/GenBank/DDBJ databases">
        <title>A chromosome-level genome assembly of the Chinese tupelo Nyssa sinensis.</title>
        <authorList>
            <person name="Yang X."/>
            <person name="Kang M."/>
            <person name="Yang Y."/>
            <person name="Xiong H."/>
            <person name="Wang M."/>
            <person name="Zhang Z."/>
            <person name="Wang Z."/>
            <person name="Wu H."/>
            <person name="Ma T."/>
            <person name="Liu J."/>
            <person name="Xi Z."/>
        </authorList>
    </citation>
    <scope>NUCLEOTIDE SEQUENCE [LARGE SCALE GENOMIC DNA]</scope>
    <source>
        <strain evidence="8">J267</strain>
        <tissue evidence="8">Leaf</tissue>
    </source>
</reference>
<evidence type="ECO:0000313" key="8">
    <source>
        <dbReference type="EMBL" id="KAA8546723.1"/>
    </source>
</evidence>
<keyword evidence="1" id="KW-0805">Transcription regulation</keyword>
<gene>
    <name evidence="8" type="ORF">F0562_003140</name>
</gene>
<dbReference type="Proteomes" id="UP000325577">
    <property type="component" value="Linkage Group LG1"/>
</dbReference>
<dbReference type="OrthoDB" id="1805130at2759"/>
<dbReference type="InterPro" id="IPR053793">
    <property type="entry name" value="PB1-like"/>
</dbReference>
<dbReference type="SUPFAM" id="SSF54277">
    <property type="entry name" value="CAD &amp; PB1 domains"/>
    <property type="match status" value="1"/>
</dbReference>
<keyword evidence="2" id="KW-0238">DNA-binding</keyword>
<dbReference type="AlphaFoldDB" id="A0A5J5BUC0"/>
<name>A0A5J5BUC0_9ASTE</name>
<evidence type="ECO:0008006" key="10">
    <source>
        <dbReference type="Google" id="ProtNLM"/>
    </source>
</evidence>
<evidence type="ECO:0000256" key="3">
    <source>
        <dbReference type="ARBA" id="ARBA00023163"/>
    </source>
</evidence>
<protein>
    <recommendedName>
        <fullName evidence="10">PB1 domain-containing protein</fullName>
    </recommendedName>
</protein>
<evidence type="ECO:0000259" key="7">
    <source>
        <dbReference type="PROSITE" id="PS51745"/>
    </source>
</evidence>
<keyword evidence="9" id="KW-1185">Reference proteome</keyword>
<keyword evidence="4" id="KW-0539">Nucleus</keyword>
<feature type="domain" description="RWP-RK" evidence="6">
    <location>
        <begin position="273"/>
        <end position="358"/>
    </location>
</feature>
<feature type="domain" description="PB1" evidence="7">
    <location>
        <begin position="441"/>
        <end position="523"/>
    </location>
</feature>
<evidence type="ECO:0000259" key="6">
    <source>
        <dbReference type="PROSITE" id="PS51519"/>
    </source>
</evidence>
<evidence type="ECO:0000256" key="5">
    <source>
        <dbReference type="SAM" id="MobiDB-lite"/>
    </source>
</evidence>
<evidence type="ECO:0000256" key="1">
    <source>
        <dbReference type="ARBA" id="ARBA00023015"/>
    </source>
</evidence>
<evidence type="ECO:0000256" key="2">
    <source>
        <dbReference type="ARBA" id="ARBA00023125"/>
    </source>
</evidence>
<proteinExistence type="predicted"/>
<feature type="compositionally biased region" description="Polar residues" evidence="5">
    <location>
        <begin position="381"/>
        <end position="395"/>
    </location>
</feature>
<dbReference type="GO" id="GO:0003700">
    <property type="term" value="F:DNA-binding transcription factor activity"/>
    <property type="evidence" value="ECO:0007669"/>
    <property type="project" value="InterPro"/>
</dbReference>
<dbReference type="Pfam" id="PF02042">
    <property type="entry name" value="RWP-RK"/>
    <property type="match status" value="1"/>
</dbReference>
<dbReference type="EMBL" id="CM018032">
    <property type="protein sequence ID" value="KAA8546723.1"/>
    <property type="molecule type" value="Genomic_DNA"/>
</dbReference>
<dbReference type="PANTHER" id="PTHR32002">
    <property type="entry name" value="PROTEIN NLP8"/>
    <property type="match status" value="1"/>
</dbReference>
<evidence type="ECO:0000313" key="9">
    <source>
        <dbReference type="Proteomes" id="UP000325577"/>
    </source>
</evidence>
<organism evidence="8 9">
    <name type="scientific">Nyssa sinensis</name>
    <dbReference type="NCBI Taxonomy" id="561372"/>
    <lineage>
        <taxon>Eukaryota</taxon>
        <taxon>Viridiplantae</taxon>
        <taxon>Streptophyta</taxon>
        <taxon>Embryophyta</taxon>
        <taxon>Tracheophyta</taxon>
        <taxon>Spermatophyta</taxon>
        <taxon>Magnoliopsida</taxon>
        <taxon>eudicotyledons</taxon>
        <taxon>Gunneridae</taxon>
        <taxon>Pentapetalae</taxon>
        <taxon>asterids</taxon>
        <taxon>Cornales</taxon>
        <taxon>Nyssaceae</taxon>
        <taxon>Nyssa</taxon>
    </lineage>
</organism>
<evidence type="ECO:0000256" key="4">
    <source>
        <dbReference type="ARBA" id="ARBA00023242"/>
    </source>
</evidence>
<dbReference type="PANTHER" id="PTHR32002:SF35">
    <property type="entry name" value="PROTEIN NLP6"/>
    <property type="match status" value="1"/>
</dbReference>
<dbReference type="InterPro" id="IPR003035">
    <property type="entry name" value="RWP-RK_dom"/>
</dbReference>
<dbReference type="GO" id="GO:0003677">
    <property type="term" value="F:DNA binding"/>
    <property type="evidence" value="ECO:0007669"/>
    <property type="project" value="UniProtKB-KW"/>
</dbReference>
<dbReference type="Gene3D" id="3.10.20.90">
    <property type="entry name" value="Phosphatidylinositol 3-kinase Catalytic Subunit, Chain A, domain 1"/>
    <property type="match status" value="1"/>
</dbReference>
<feature type="region of interest" description="Disordered" evidence="5">
    <location>
        <begin position="381"/>
        <end position="421"/>
    </location>
</feature>
<dbReference type="PROSITE" id="PS51745">
    <property type="entry name" value="PB1"/>
    <property type="match status" value="1"/>
</dbReference>
<dbReference type="InterPro" id="IPR045012">
    <property type="entry name" value="NLP"/>
</dbReference>